<keyword evidence="3" id="KW-0735">Signal-anchor</keyword>
<keyword evidence="8" id="KW-1185">Reference proteome</keyword>
<feature type="domain" description="Thioredoxin" evidence="6">
    <location>
        <begin position="48"/>
        <end position="189"/>
    </location>
</feature>
<dbReference type="RefSeq" id="WP_153401908.1">
    <property type="nucleotide sequence ID" value="NZ_ML762425.1"/>
</dbReference>
<dbReference type="Gene3D" id="3.40.30.10">
    <property type="entry name" value="Glutaredoxin"/>
    <property type="match status" value="1"/>
</dbReference>
<dbReference type="AlphaFoldDB" id="A0A7C8GVS2"/>
<dbReference type="CDD" id="cd02966">
    <property type="entry name" value="TlpA_like_family"/>
    <property type="match status" value="1"/>
</dbReference>
<keyword evidence="5" id="KW-0676">Redox-active center</keyword>
<dbReference type="InterPro" id="IPR013766">
    <property type="entry name" value="Thioredoxin_domain"/>
</dbReference>
<dbReference type="Proteomes" id="UP000480246">
    <property type="component" value="Unassembled WGS sequence"/>
</dbReference>
<evidence type="ECO:0000256" key="5">
    <source>
        <dbReference type="ARBA" id="ARBA00023284"/>
    </source>
</evidence>
<dbReference type="InterPro" id="IPR000866">
    <property type="entry name" value="AhpC/TSA"/>
</dbReference>
<dbReference type="NCBIfam" id="NF002854">
    <property type="entry name" value="PRK03147.1"/>
    <property type="match status" value="1"/>
</dbReference>
<dbReference type="Pfam" id="PF00578">
    <property type="entry name" value="AhpC-TSA"/>
    <property type="match status" value="1"/>
</dbReference>
<dbReference type="PANTHER" id="PTHR42852">
    <property type="entry name" value="THIOL:DISULFIDE INTERCHANGE PROTEIN DSBE"/>
    <property type="match status" value="1"/>
</dbReference>
<dbReference type="InterPro" id="IPR050553">
    <property type="entry name" value="Thioredoxin_ResA/DsbE_sf"/>
</dbReference>
<dbReference type="GO" id="GO:0016209">
    <property type="term" value="F:antioxidant activity"/>
    <property type="evidence" value="ECO:0007669"/>
    <property type="project" value="InterPro"/>
</dbReference>
<accession>A0A7C8GVS2</accession>
<evidence type="ECO:0000313" key="8">
    <source>
        <dbReference type="Proteomes" id="UP000480246"/>
    </source>
</evidence>
<dbReference type="OrthoDB" id="25753at2"/>
<dbReference type="PROSITE" id="PS00194">
    <property type="entry name" value="THIOREDOXIN_1"/>
    <property type="match status" value="1"/>
</dbReference>
<evidence type="ECO:0000259" key="6">
    <source>
        <dbReference type="PROSITE" id="PS51352"/>
    </source>
</evidence>
<sequence length="190" mass="21562">MDKIEQANKTKKNKKRNRLIYRTSILTVLFGALLFALISNLMADDETLDVGDKAPDFQLTHLNGGQSETIRLGDLKGKGVMLNFWATYCEPCEREMPYMETLYPEYKQKGVEIIAVSVDATELVIDKFVEQYGLSFPVLHDNNSLVMDAYGIRPLPTTFFIDENGVIVERVMGELTLENLEGYLQKIEPS</sequence>
<gene>
    <name evidence="7" type="primary">resA</name>
    <name evidence="7" type="ORF">F9U64_05055</name>
</gene>
<protein>
    <submittedName>
        <fullName evidence="7">Thiol-disulfide oxidoreductase ResA</fullName>
    </submittedName>
</protein>
<comment type="subcellular location">
    <subcellularLocation>
        <location evidence="1">Cell envelope</location>
    </subcellularLocation>
</comment>
<dbReference type="GO" id="GO:0017004">
    <property type="term" value="P:cytochrome complex assembly"/>
    <property type="evidence" value="ECO:0007669"/>
    <property type="project" value="UniProtKB-KW"/>
</dbReference>
<dbReference type="PROSITE" id="PS51352">
    <property type="entry name" value="THIOREDOXIN_2"/>
    <property type="match status" value="1"/>
</dbReference>
<evidence type="ECO:0000313" key="7">
    <source>
        <dbReference type="EMBL" id="KAB8138374.1"/>
    </source>
</evidence>
<comment type="caution">
    <text evidence="7">The sequence shown here is derived from an EMBL/GenBank/DDBJ whole genome shotgun (WGS) entry which is preliminary data.</text>
</comment>
<dbReference type="GO" id="GO:0030313">
    <property type="term" value="C:cell envelope"/>
    <property type="evidence" value="ECO:0007669"/>
    <property type="project" value="UniProtKB-SubCell"/>
</dbReference>
<dbReference type="SUPFAM" id="SSF52833">
    <property type="entry name" value="Thioredoxin-like"/>
    <property type="match status" value="1"/>
</dbReference>
<evidence type="ECO:0000256" key="2">
    <source>
        <dbReference type="ARBA" id="ARBA00022748"/>
    </source>
</evidence>
<evidence type="ECO:0000256" key="3">
    <source>
        <dbReference type="ARBA" id="ARBA00022968"/>
    </source>
</evidence>
<organism evidence="7 8">
    <name type="scientific">Gracilibacillus oryzae</name>
    <dbReference type="NCBI Taxonomy" id="1672701"/>
    <lineage>
        <taxon>Bacteria</taxon>
        <taxon>Bacillati</taxon>
        <taxon>Bacillota</taxon>
        <taxon>Bacilli</taxon>
        <taxon>Bacillales</taxon>
        <taxon>Bacillaceae</taxon>
        <taxon>Gracilibacillus</taxon>
    </lineage>
</organism>
<dbReference type="EMBL" id="WEID01000018">
    <property type="protein sequence ID" value="KAB8138374.1"/>
    <property type="molecule type" value="Genomic_DNA"/>
</dbReference>
<dbReference type="InterPro" id="IPR036249">
    <property type="entry name" value="Thioredoxin-like_sf"/>
</dbReference>
<keyword evidence="2" id="KW-0201">Cytochrome c-type biogenesis</keyword>
<name>A0A7C8GVS2_9BACI</name>
<keyword evidence="4" id="KW-1015">Disulfide bond</keyword>
<keyword evidence="3" id="KW-0812">Transmembrane</keyword>
<dbReference type="PANTHER" id="PTHR42852:SF6">
    <property type="entry name" value="THIOL:DISULFIDE INTERCHANGE PROTEIN DSBE"/>
    <property type="match status" value="1"/>
</dbReference>
<evidence type="ECO:0000256" key="1">
    <source>
        <dbReference type="ARBA" id="ARBA00004196"/>
    </source>
</evidence>
<reference evidence="7 8" key="1">
    <citation type="submission" date="2019-10" db="EMBL/GenBank/DDBJ databases">
        <title>Gracilibacillus sp. nov. isolated from rice seeds.</title>
        <authorList>
            <person name="He S."/>
        </authorList>
    </citation>
    <scope>NUCLEOTIDE SEQUENCE [LARGE SCALE GENOMIC DNA]</scope>
    <source>
        <strain evidence="7 8">TD8</strain>
    </source>
</reference>
<dbReference type="GO" id="GO:0016491">
    <property type="term" value="F:oxidoreductase activity"/>
    <property type="evidence" value="ECO:0007669"/>
    <property type="project" value="InterPro"/>
</dbReference>
<proteinExistence type="predicted"/>
<dbReference type="InterPro" id="IPR017937">
    <property type="entry name" value="Thioredoxin_CS"/>
</dbReference>
<evidence type="ECO:0000256" key="4">
    <source>
        <dbReference type="ARBA" id="ARBA00023157"/>
    </source>
</evidence>